<accession>W6UT12</accession>
<proteinExistence type="predicted"/>
<dbReference type="KEGG" id="egl:EGR_01459"/>
<evidence type="ECO:0000313" key="1">
    <source>
        <dbReference type="EMBL" id="EUB63836.1"/>
    </source>
</evidence>
<gene>
    <name evidence="1" type="ORF">EGR_01459</name>
</gene>
<dbReference type="RefSeq" id="XP_024355032.1">
    <property type="nucleotide sequence ID" value="XM_024490708.1"/>
</dbReference>
<keyword evidence="2" id="KW-1185">Reference proteome</keyword>
<dbReference type="Proteomes" id="UP000019149">
    <property type="component" value="Unassembled WGS sequence"/>
</dbReference>
<dbReference type="EMBL" id="APAU02000005">
    <property type="protein sequence ID" value="EUB63836.1"/>
    <property type="molecule type" value="Genomic_DNA"/>
</dbReference>
<comment type="caution">
    <text evidence="1">The sequence shown here is derived from an EMBL/GenBank/DDBJ whole genome shotgun (WGS) entry which is preliminary data.</text>
</comment>
<sequence>MFGQLWNRKHDLCTTNAVVESYETVKNCAPEATTKELEC</sequence>
<reference evidence="1 2" key="1">
    <citation type="journal article" date="2013" name="Nat. Genet.">
        <title>The genome of the hydatid tapeworm Echinococcus granulosus.</title>
        <authorList>
            <person name="Zheng H."/>
            <person name="Zhang W."/>
            <person name="Zhang L."/>
            <person name="Zhang Z."/>
            <person name="Li J."/>
            <person name="Lu G."/>
            <person name="Zhu Y."/>
            <person name="Wang Y."/>
            <person name="Huang Y."/>
            <person name="Liu J."/>
            <person name="Kang H."/>
            <person name="Chen J."/>
            <person name="Wang L."/>
            <person name="Chen A."/>
            <person name="Yu S."/>
            <person name="Gao Z."/>
            <person name="Jin L."/>
            <person name="Gu W."/>
            <person name="Wang Z."/>
            <person name="Zhao L."/>
            <person name="Shi B."/>
            <person name="Wen H."/>
            <person name="Lin R."/>
            <person name="Jones M.K."/>
            <person name="Brejova B."/>
            <person name="Vinar T."/>
            <person name="Zhao G."/>
            <person name="McManus D.P."/>
            <person name="Chen Z."/>
            <person name="Zhou Y."/>
            <person name="Wang S."/>
        </authorList>
    </citation>
    <scope>NUCLEOTIDE SEQUENCE [LARGE SCALE GENOMIC DNA]</scope>
</reference>
<dbReference type="CTD" id="36337174"/>
<dbReference type="AlphaFoldDB" id="W6UT12"/>
<protein>
    <submittedName>
        <fullName evidence="1">Uncharacterized protein</fullName>
    </submittedName>
</protein>
<name>W6UT12_ECHGR</name>
<evidence type="ECO:0000313" key="2">
    <source>
        <dbReference type="Proteomes" id="UP000019149"/>
    </source>
</evidence>
<organism evidence="1 2">
    <name type="scientific">Echinococcus granulosus</name>
    <name type="common">Hydatid tapeworm</name>
    <dbReference type="NCBI Taxonomy" id="6210"/>
    <lineage>
        <taxon>Eukaryota</taxon>
        <taxon>Metazoa</taxon>
        <taxon>Spiralia</taxon>
        <taxon>Lophotrochozoa</taxon>
        <taxon>Platyhelminthes</taxon>
        <taxon>Cestoda</taxon>
        <taxon>Eucestoda</taxon>
        <taxon>Cyclophyllidea</taxon>
        <taxon>Taeniidae</taxon>
        <taxon>Echinococcus</taxon>
        <taxon>Echinococcus granulosus group</taxon>
    </lineage>
</organism>
<dbReference type="GeneID" id="36337174"/>